<dbReference type="AlphaFoldDB" id="I7LZU9"/>
<reference evidence="3" key="1">
    <citation type="journal article" date="2006" name="PLoS Biol.">
        <title>Macronuclear genome sequence of the ciliate Tetrahymena thermophila, a model eukaryote.</title>
        <authorList>
            <person name="Eisen J.A."/>
            <person name="Coyne R.S."/>
            <person name="Wu M."/>
            <person name="Wu D."/>
            <person name="Thiagarajan M."/>
            <person name="Wortman J.R."/>
            <person name="Badger J.H."/>
            <person name="Ren Q."/>
            <person name="Amedeo P."/>
            <person name="Jones K.M."/>
            <person name="Tallon L.J."/>
            <person name="Delcher A.L."/>
            <person name="Salzberg S.L."/>
            <person name="Silva J.C."/>
            <person name="Haas B.J."/>
            <person name="Majoros W.H."/>
            <person name="Farzad M."/>
            <person name="Carlton J.M."/>
            <person name="Smith R.K. Jr."/>
            <person name="Garg J."/>
            <person name="Pearlman R.E."/>
            <person name="Karrer K.M."/>
            <person name="Sun L."/>
            <person name="Manning G."/>
            <person name="Elde N.C."/>
            <person name="Turkewitz A.P."/>
            <person name="Asai D.J."/>
            <person name="Wilkes D.E."/>
            <person name="Wang Y."/>
            <person name="Cai H."/>
            <person name="Collins K."/>
            <person name="Stewart B.A."/>
            <person name="Lee S.R."/>
            <person name="Wilamowska K."/>
            <person name="Weinberg Z."/>
            <person name="Ruzzo W.L."/>
            <person name="Wloga D."/>
            <person name="Gaertig J."/>
            <person name="Frankel J."/>
            <person name="Tsao C.-C."/>
            <person name="Gorovsky M.A."/>
            <person name="Keeling P.J."/>
            <person name="Waller R.F."/>
            <person name="Patron N.J."/>
            <person name="Cherry J.M."/>
            <person name="Stover N.A."/>
            <person name="Krieger C.J."/>
            <person name="del Toro C."/>
            <person name="Ryder H.F."/>
            <person name="Williamson S.C."/>
            <person name="Barbeau R.A."/>
            <person name="Hamilton E.P."/>
            <person name="Orias E."/>
        </authorList>
    </citation>
    <scope>NUCLEOTIDE SEQUENCE [LARGE SCALE GENOMIC DNA]</scope>
    <source>
        <strain evidence="3">SB210</strain>
    </source>
</reference>
<keyword evidence="1" id="KW-0472">Membrane</keyword>
<keyword evidence="3" id="KW-1185">Reference proteome</keyword>
<dbReference type="EMBL" id="GG662510">
    <property type="protein sequence ID" value="EAR84957.2"/>
    <property type="molecule type" value="Genomic_DNA"/>
</dbReference>
<feature type="transmembrane region" description="Helical" evidence="1">
    <location>
        <begin position="226"/>
        <end position="245"/>
    </location>
</feature>
<evidence type="ECO:0000313" key="2">
    <source>
        <dbReference type="EMBL" id="EAR84957.2"/>
    </source>
</evidence>
<protein>
    <submittedName>
        <fullName evidence="2">Transmembrane protein, putative</fullName>
    </submittedName>
</protein>
<dbReference type="GeneID" id="7824010"/>
<gene>
    <name evidence="2" type="ORF">TTHERM_00585150</name>
</gene>
<feature type="transmembrane region" description="Helical" evidence="1">
    <location>
        <begin position="118"/>
        <end position="143"/>
    </location>
</feature>
<feature type="transmembrane region" description="Helical" evidence="1">
    <location>
        <begin position="83"/>
        <end position="106"/>
    </location>
</feature>
<proteinExistence type="predicted"/>
<accession>I7LZU9</accession>
<dbReference type="RefSeq" id="XP_001032620.2">
    <property type="nucleotide sequence ID" value="XM_001032620.2"/>
</dbReference>
<dbReference type="Proteomes" id="UP000009168">
    <property type="component" value="Unassembled WGS sequence"/>
</dbReference>
<evidence type="ECO:0000256" key="1">
    <source>
        <dbReference type="SAM" id="Phobius"/>
    </source>
</evidence>
<feature type="transmembrane region" description="Helical" evidence="1">
    <location>
        <begin position="155"/>
        <end position="173"/>
    </location>
</feature>
<feature type="transmembrane region" description="Helical" evidence="1">
    <location>
        <begin position="332"/>
        <end position="356"/>
    </location>
</feature>
<keyword evidence="1" id="KW-1133">Transmembrane helix</keyword>
<keyword evidence="1 2" id="KW-0812">Transmembrane</keyword>
<name>I7LZU9_TETTS</name>
<dbReference type="KEGG" id="tet:TTHERM_00585150"/>
<organism evidence="2 3">
    <name type="scientific">Tetrahymena thermophila (strain SB210)</name>
    <dbReference type="NCBI Taxonomy" id="312017"/>
    <lineage>
        <taxon>Eukaryota</taxon>
        <taxon>Sar</taxon>
        <taxon>Alveolata</taxon>
        <taxon>Ciliophora</taxon>
        <taxon>Intramacronucleata</taxon>
        <taxon>Oligohymenophorea</taxon>
        <taxon>Hymenostomatida</taxon>
        <taxon>Tetrahymenina</taxon>
        <taxon>Tetrahymenidae</taxon>
        <taxon>Tetrahymena</taxon>
    </lineage>
</organism>
<feature type="transmembrane region" description="Helical" evidence="1">
    <location>
        <begin position="268"/>
        <end position="289"/>
    </location>
</feature>
<evidence type="ECO:0000313" key="3">
    <source>
        <dbReference type="Proteomes" id="UP000009168"/>
    </source>
</evidence>
<sequence>MSFLYIIRQANNKQVKEKGTISVKYKSIAAPQKPQKQINSLTDIKMFQNYLEYKQRFKQINQSPSSSEEYDLCINSSNTSVSIFVLMIISVVLISTFSFSAILFLYKQRYKYPIAERSYMLSMLMCISFFGLSMYYPTVYILIHESTINEDILYVLKWIYIWSMFSLYFGYFARSLRIYSAFTNLFTCCIDSQHLEDSLIRPNSTFQYKPPSKIVKFFANILRNELLVTIIVFIVSILTCLPLVWNRNGYYIPIQNFDYYSQGRDRDFATMFIYLSVSFFFMLQLHLLRNVPKHYRFYQESLWNLGTNWLKATVLFAINVSRYDDKWCDNTYLINIILDYFQYLFMIIVSVIPALFRSMYIAEKTPYPILDKFYDFIEDEGDHNKMYCNISFIYFLNQKDQQINKQTAQQQRMNLNIYDFYKRFKTIQIQIDSSKQNQKLYELSNEFILNPSHQIKRLILPQGQAATQLQNFRNKYANYEYSQENQNEELFMDLENILGICTQYLIRMFEEYKLSMAFNYLVHYYKQQQIYQVNLSYFQLNHSN</sequence>
<dbReference type="InParanoid" id="I7LZU9"/>